<organism evidence="6">
    <name type="scientific">Cladocopium goreaui</name>
    <dbReference type="NCBI Taxonomy" id="2562237"/>
    <lineage>
        <taxon>Eukaryota</taxon>
        <taxon>Sar</taxon>
        <taxon>Alveolata</taxon>
        <taxon>Dinophyceae</taxon>
        <taxon>Suessiales</taxon>
        <taxon>Symbiodiniaceae</taxon>
        <taxon>Cladocopium</taxon>
    </lineage>
</organism>
<sequence>MEPWSVSQLRELAALSGSAAMAFSFRSAQSLALLDLTRDQSMAVKMEDVGSLNAKGQLAYALGKLLGGPVVDACGGAKSLVAILVMLSGSFAAMARCQAAGAKLLGSFATARFATAAVWTSCAVALRSSFSQHGLAQALSLGQVAMRLGASFGSMLGGLLLSRLGSWRRLLMAYAGLGTATGLLLFLRLSMQASHDPTGPVDLSTKLDTSAKAALGRTLAIAARTPRLWLLFASTTMITPTFDFVALLPQFLNDVYKMNDVKIGSLAAAFPLSAPPAILLAGAMLPKVSPSGKAASLLVAQSASAMAFFLLSKQPAPELLMPALVTISGGSAPALSCVPPDWIMRWGGPRAGLFAGLHDVPGNLLAMWIYSKVPQLLRRGGWTLVLRLYGVQVALGALCLALFQAIEAAEPTRDSPFAA</sequence>
<evidence type="ECO:0000256" key="4">
    <source>
        <dbReference type="ARBA" id="ARBA00023136"/>
    </source>
</evidence>
<evidence type="ECO:0000256" key="3">
    <source>
        <dbReference type="ARBA" id="ARBA00022989"/>
    </source>
</evidence>
<keyword evidence="4 5" id="KW-0472">Membrane</keyword>
<feature type="transmembrane region" description="Helical" evidence="5">
    <location>
        <begin position="173"/>
        <end position="191"/>
    </location>
</feature>
<keyword evidence="3 5" id="KW-1133">Transmembrane helix</keyword>
<dbReference type="Proteomes" id="UP001152797">
    <property type="component" value="Unassembled WGS sequence"/>
</dbReference>
<evidence type="ECO:0000313" key="6">
    <source>
        <dbReference type="EMBL" id="CAI3977642.1"/>
    </source>
</evidence>
<evidence type="ECO:0000256" key="2">
    <source>
        <dbReference type="ARBA" id="ARBA00022692"/>
    </source>
</evidence>
<dbReference type="GO" id="GO:0016020">
    <property type="term" value="C:membrane"/>
    <property type="evidence" value="ECO:0007669"/>
    <property type="project" value="UniProtKB-ARBA"/>
</dbReference>
<dbReference type="EMBL" id="CAMXCT010000357">
    <property type="protein sequence ID" value="CAI3977642.1"/>
    <property type="molecule type" value="Genomic_DNA"/>
</dbReference>
<dbReference type="OrthoDB" id="438750at2759"/>
<evidence type="ECO:0000256" key="5">
    <source>
        <dbReference type="SAM" id="Phobius"/>
    </source>
</evidence>
<dbReference type="Pfam" id="PF07690">
    <property type="entry name" value="MFS_1"/>
    <property type="match status" value="1"/>
</dbReference>
<dbReference type="InterPro" id="IPR036259">
    <property type="entry name" value="MFS_trans_sf"/>
</dbReference>
<protein>
    <submittedName>
        <fullName evidence="7">Major facilitator superfamily (MFS) profile domain-containing protein</fullName>
    </submittedName>
</protein>
<feature type="transmembrane region" description="Helical" evidence="5">
    <location>
        <begin position="228"/>
        <end position="251"/>
    </location>
</feature>
<dbReference type="GO" id="GO:0012505">
    <property type="term" value="C:endomembrane system"/>
    <property type="evidence" value="ECO:0007669"/>
    <property type="project" value="UniProtKB-SubCell"/>
</dbReference>
<feature type="transmembrane region" description="Helical" evidence="5">
    <location>
        <begin position="384"/>
        <end position="406"/>
    </location>
</feature>
<comment type="caution">
    <text evidence="6">The sequence shown here is derived from an EMBL/GenBank/DDBJ whole genome shotgun (WGS) entry which is preliminary data.</text>
</comment>
<evidence type="ECO:0000313" key="8">
    <source>
        <dbReference type="Proteomes" id="UP001152797"/>
    </source>
</evidence>
<reference evidence="6" key="1">
    <citation type="submission" date="2022-10" db="EMBL/GenBank/DDBJ databases">
        <authorList>
            <person name="Chen Y."/>
            <person name="Dougan E. K."/>
            <person name="Chan C."/>
            <person name="Rhodes N."/>
            <person name="Thang M."/>
        </authorList>
    </citation>
    <scope>NUCLEOTIDE SEQUENCE</scope>
</reference>
<dbReference type="PANTHER" id="PTHR43826:SF8">
    <property type="entry name" value="MAJOR FACILITATOR SUPERFAMILY (MFS) PROFILE DOMAIN-CONTAINING PROTEIN"/>
    <property type="match status" value="1"/>
</dbReference>
<gene>
    <name evidence="6" type="ORF">C1SCF055_LOCUS5767</name>
</gene>
<dbReference type="GO" id="GO:0035435">
    <property type="term" value="P:phosphate ion transmembrane transport"/>
    <property type="evidence" value="ECO:0007669"/>
    <property type="project" value="TreeGrafter"/>
</dbReference>
<dbReference type="EMBL" id="CAMXCT030000357">
    <property type="protein sequence ID" value="CAL4764954.1"/>
    <property type="molecule type" value="Genomic_DNA"/>
</dbReference>
<dbReference type="InterPro" id="IPR051337">
    <property type="entry name" value="OPA_Antiporter"/>
</dbReference>
<proteinExistence type="predicted"/>
<reference evidence="7 8" key="2">
    <citation type="submission" date="2024-05" db="EMBL/GenBank/DDBJ databases">
        <authorList>
            <person name="Chen Y."/>
            <person name="Shah S."/>
            <person name="Dougan E. K."/>
            <person name="Thang M."/>
            <person name="Chan C."/>
        </authorList>
    </citation>
    <scope>NUCLEOTIDE SEQUENCE [LARGE SCALE GENOMIC DNA]</scope>
</reference>
<evidence type="ECO:0000256" key="1">
    <source>
        <dbReference type="ARBA" id="ARBA00004127"/>
    </source>
</evidence>
<dbReference type="GO" id="GO:0061513">
    <property type="term" value="F:glucose 6-phosphate:phosphate antiporter activity"/>
    <property type="evidence" value="ECO:0007669"/>
    <property type="project" value="TreeGrafter"/>
</dbReference>
<dbReference type="InterPro" id="IPR011701">
    <property type="entry name" value="MFS"/>
</dbReference>
<dbReference type="EMBL" id="CAMXCT020000357">
    <property type="protein sequence ID" value="CAL1131017.1"/>
    <property type="molecule type" value="Genomic_DNA"/>
</dbReference>
<name>A0A9P1BQF2_9DINO</name>
<dbReference type="Gene3D" id="1.20.1250.20">
    <property type="entry name" value="MFS general substrate transporter like domains"/>
    <property type="match status" value="1"/>
</dbReference>
<feature type="transmembrane region" description="Helical" evidence="5">
    <location>
        <begin position="263"/>
        <end position="285"/>
    </location>
</feature>
<comment type="subcellular location">
    <subcellularLocation>
        <location evidence="1">Endomembrane system</location>
        <topology evidence="1">Multi-pass membrane protein</topology>
    </subcellularLocation>
</comment>
<dbReference type="PANTHER" id="PTHR43826">
    <property type="entry name" value="GLUCOSE-6-PHOSPHATE EXCHANGER SLC37A4"/>
    <property type="match status" value="1"/>
</dbReference>
<dbReference type="AlphaFoldDB" id="A0A9P1BQF2"/>
<evidence type="ECO:0000313" key="7">
    <source>
        <dbReference type="EMBL" id="CAL4764954.1"/>
    </source>
</evidence>
<keyword evidence="8" id="KW-1185">Reference proteome</keyword>
<keyword evidence="2 5" id="KW-0812">Transmembrane</keyword>
<accession>A0A9P1BQF2</accession>
<dbReference type="SUPFAM" id="SSF103473">
    <property type="entry name" value="MFS general substrate transporter"/>
    <property type="match status" value="1"/>
</dbReference>